<proteinExistence type="predicted"/>
<dbReference type="EMBL" id="SRLO01000504">
    <property type="protein sequence ID" value="TNN53821.1"/>
    <property type="molecule type" value="Genomic_DNA"/>
</dbReference>
<evidence type="ECO:0000256" key="1">
    <source>
        <dbReference type="SAM" id="MobiDB-lite"/>
    </source>
</evidence>
<keyword evidence="3" id="KW-1185">Reference proteome</keyword>
<organism evidence="2 3">
    <name type="scientific">Liparis tanakae</name>
    <name type="common">Tanaka's snailfish</name>
    <dbReference type="NCBI Taxonomy" id="230148"/>
    <lineage>
        <taxon>Eukaryota</taxon>
        <taxon>Metazoa</taxon>
        <taxon>Chordata</taxon>
        <taxon>Craniata</taxon>
        <taxon>Vertebrata</taxon>
        <taxon>Euteleostomi</taxon>
        <taxon>Actinopterygii</taxon>
        <taxon>Neopterygii</taxon>
        <taxon>Teleostei</taxon>
        <taxon>Neoteleostei</taxon>
        <taxon>Acanthomorphata</taxon>
        <taxon>Eupercaria</taxon>
        <taxon>Perciformes</taxon>
        <taxon>Cottioidei</taxon>
        <taxon>Cottales</taxon>
        <taxon>Liparidae</taxon>
        <taxon>Liparis</taxon>
    </lineage>
</organism>
<protein>
    <submittedName>
        <fullName evidence="2">Uncharacterized protein</fullName>
    </submittedName>
</protein>
<dbReference type="AlphaFoldDB" id="A0A4Z2GKT3"/>
<evidence type="ECO:0000313" key="2">
    <source>
        <dbReference type="EMBL" id="TNN53821.1"/>
    </source>
</evidence>
<gene>
    <name evidence="2" type="ORF">EYF80_035966</name>
</gene>
<sequence length="93" mass="10291">MTRTAPRKNTLWTTADNTVRRLDKLSRLRHLMRTPAKPLEKHATSTAATPTNWEPAEGASSSGAAVGSEGHCGHEREGKHLDCNKFLTLEVHF</sequence>
<feature type="region of interest" description="Disordered" evidence="1">
    <location>
        <begin position="32"/>
        <end position="77"/>
    </location>
</feature>
<reference evidence="2 3" key="1">
    <citation type="submission" date="2019-03" db="EMBL/GenBank/DDBJ databases">
        <title>First draft genome of Liparis tanakae, snailfish: a comprehensive survey of snailfish specific genes.</title>
        <authorList>
            <person name="Kim W."/>
            <person name="Song I."/>
            <person name="Jeong J.-H."/>
            <person name="Kim D."/>
            <person name="Kim S."/>
            <person name="Ryu S."/>
            <person name="Song J.Y."/>
            <person name="Lee S.K."/>
        </authorList>
    </citation>
    <scope>NUCLEOTIDE SEQUENCE [LARGE SCALE GENOMIC DNA]</scope>
    <source>
        <tissue evidence="2">Muscle</tissue>
    </source>
</reference>
<accession>A0A4Z2GKT3</accession>
<comment type="caution">
    <text evidence="2">The sequence shown here is derived from an EMBL/GenBank/DDBJ whole genome shotgun (WGS) entry which is preliminary data.</text>
</comment>
<feature type="compositionally biased region" description="Low complexity" evidence="1">
    <location>
        <begin position="56"/>
        <end position="69"/>
    </location>
</feature>
<evidence type="ECO:0000313" key="3">
    <source>
        <dbReference type="Proteomes" id="UP000314294"/>
    </source>
</evidence>
<dbReference type="Proteomes" id="UP000314294">
    <property type="component" value="Unassembled WGS sequence"/>
</dbReference>
<name>A0A4Z2GKT3_9TELE</name>